<evidence type="ECO:0000256" key="3">
    <source>
        <dbReference type="ARBA" id="ARBA00022898"/>
    </source>
</evidence>
<reference evidence="5 6" key="1">
    <citation type="submission" date="2018-04" db="EMBL/GenBank/DDBJ databases">
        <title>Genomic Encyclopedia of Type Strains, Phase IV (KMG-IV): sequencing the most valuable type-strain genomes for metagenomic binning, comparative biology and taxonomic classification.</title>
        <authorList>
            <person name="Goeker M."/>
        </authorList>
    </citation>
    <scope>NUCLEOTIDE SEQUENCE [LARGE SCALE GENOMIC DNA]</scope>
    <source>
        <strain evidence="5 6">DSM 7138</strain>
    </source>
</reference>
<gene>
    <name evidence="5" type="ORF">C7449_10990</name>
</gene>
<accession>A0A2T5AXN5</accession>
<dbReference type="Gene3D" id="3.40.640.10">
    <property type="entry name" value="Type I PLP-dependent aspartate aminotransferase-like (Major domain)"/>
    <property type="match status" value="1"/>
</dbReference>
<dbReference type="Proteomes" id="UP000241247">
    <property type="component" value="Unassembled WGS sequence"/>
</dbReference>
<keyword evidence="5" id="KW-0032">Aminotransferase</keyword>
<dbReference type="EMBL" id="PZZZ01000009">
    <property type="protein sequence ID" value="PTM91486.1"/>
    <property type="molecule type" value="Genomic_DNA"/>
</dbReference>
<dbReference type="Gene3D" id="3.90.1150.10">
    <property type="entry name" value="Aspartate Aminotransferase, domain 1"/>
    <property type="match status" value="1"/>
</dbReference>
<evidence type="ECO:0000313" key="5">
    <source>
        <dbReference type="EMBL" id="PTM91486.1"/>
    </source>
</evidence>
<proteinExistence type="inferred from homology"/>
<dbReference type="InterPro" id="IPR005814">
    <property type="entry name" value="Aminotrans_3"/>
</dbReference>
<keyword evidence="5" id="KW-0808">Transferase</keyword>
<dbReference type="PANTHER" id="PTHR45688:SF13">
    <property type="entry name" value="ALANINE--GLYOXYLATE AMINOTRANSFERASE 2-LIKE"/>
    <property type="match status" value="1"/>
</dbReference>
<comment type="cofactor">
    <cofactor evidence="1">
        <name>pyridoxal 5'-phosphate</name>
        <dbReference type="ChEBI" id="CHEBI:597326"/>
    </cofactor>
</comment>
<evidence type="ECO:0000256" key="1">
    <source>
        <dbReference type="ARBA" id="ARBA00001933"/>
    </source>
</evidence>
<dbReference type="AlphaFoldDB" id="A0A2T5AXN5"/>
<keyword evidence="6" id="KW-1185">Reference proteome</keyword>
<dbReference type="SUPFAM" id="SSF53383">
    <property type="entry name" value="PLP-dependent transferases"/>
    <property type="match status" value="1"/>
</dbReference>
<dbReference type="PROSITE" id="PS00600">
    <property type="entry name" value="AA_TRANSFER_CLASS_3"/>
    <property type="match status" value="1"/>
</dbReference>
<organism evidence="5 6">
    <name type="scientific">Mycoplana dimorpha</name>
    <dbReference type="NCBI Taxonomy" id="28320"/>
    <lineage>
        <taxon>Bacteria</taxon>
        <taxon>Pseudomonadati</taxon>
        <taxon>Pseudomonadota</taxon>
        <taxon>Alphaproteobacteria</taxon>
        <taxon>Hyphomicrobiales</taxon>
        <taxon>Rhizobiaceae</taxon>
        <taxon>Mycoplana</taxon>
    </lineage>
</organism>
<dbReference type="GO" id="GO:0030170">
    <property type="term" value="F:pyridoxal phosphate binding"/>
    <property type="evidence" value="ECO:0007669"/>
    <property type="project" value="InterPro"/>
</dbReference>
<dbReference type="CDD" id="cd00610">
    <property type="entry name" value="OAT_like"/>
    <property type="match status" value="1"/>
</dbReference>
<sequence>MSMVNAFSREDFERLSEAERALIARREKVLGPAYRLFYEKPLHLVRGEGVFLYDTAGERYLDAYNNVASLGHCHPRVVEAITRQAAVLNTHTRYLHEGIVDYAEALTATFPDALSQAMFTCTGSEANDLAVRIARFVTGGTGIIATELAYHGLTSAVAEFSPSLGESVTLGPHVRTVPAPDSYRHSPEEMMEKFGRDVRAAIADLTRHGIKPAMLITDTIFSSDGIFDGPKGFLKPAVDAIHEAGGLFIADEVQPGFGRTGEAMWGFERHGVAPDMVTIGKPMGNGYPMAGIVLRPEVIADFGPRARYFNTFGGNPVAAAAGKAVLDTIQAEGLQENALEVGRYLMDRLKGLSDRYPAVGDVRGSGLFIGVEIVADLAAKSPDAALTTRIVNGLRERRVLISASGPRANVLKIRPPLVFSHENADMLVDALVDVLKAL</sequence>
<keyword evidence="3 4" id="KW-0663">Pyridoxal phosphate</keyword>
<dbReference type="PANTHER" id="PTHR45688">
    <property type="match status" value="1"/>
</dbReference>
<comment type="similarity">
    <text evidence="2 4">Belongs to the class-III pyridoxal-phosphate-dependent aminotransferase family.</text>
</comment>
<name>A0A2T5AXN5_MYCDI</name>
<dbReference type="InterPro" id="IPR015424">
    <property type="entry name" value="PyrdxlP-dep_Trfase"/>
</dbReference>
<dbReference type="OrthoDB" id="9801834at2"/>
<dbReference type="InterPro" id="IPR015421">
    <property type="entry name" value="PyrdxlP-dep_Trfase_major"/>
</dbReference>
<dbReference type="InterPro" id="IPR049704">
    <property type="entry name" value="Aminotrans_3_PPA_site"/>
</dbReference>
<dbReference type="RefSeq" id="WP_108004552.1">
    <property type="nucleotide sequence ID" value="NZ_JBHEEX010000012.1"/>
</dbReference>
<protein>
    <submittedName>
        <fullName evidence="5">4-aminobutyrate aminotransferase-like enzyme</fullName>
    </submittedName>
</protein>
<evidence type="ECO:0000256" key="4">
    <source>
        <dbReference type="RuleBase" id="RU003560"/>
    </source>
</evidence>
<evidence type="ECO:0000256" key="2">
    <source>
        <dbReference type="ARBA" id="ARBA00008954"/>
    </source>
</evidence>
<dbReference type="GO" id="GO:0008483">
    <property type="term" value="F:transaminase activity"/>
    <property type="evidence" value="ECO:0007669"/>
    <property type="project" value="UniProtKB-KW"/>
</dbReference>
<dbReference type="PIRSF" id="PIRSF000521">
    <property type="entry name" value="Transaminase_4ab_Lys_Orn"/>
    <property type="match status" value="1"/>
</dbReference>
<dbReference type="InterPro" id="IPR015422">
    <property type="entry name" value="PyrdxlP-dep_Trfase_small"/>
</dbReference>
<dbReference type="Pfam" id="PF00202">
    <property type="entry name" value="Aminotran_3"/>
    <property type="match status" value="1"/>
</dbReference>
<comment type="caution">
    <text evidence="5">The sequence shown here is derived from an EMBL/GenBank/DDBJ whole genome shotgun (WGS) entry which is preliminary data.</text>
</comment>
<evidence type="ECO:0000313" key="6">
    <source>
        <dbReference type="Proteomes" id="UP000241247"/>
    </source>
</evidence>